<dbReference type="Proteomes" id="UP000650524">
    <property type="component" value="Unassembled WGS sequence"/>
</dbReference>
<dbReference type="PANTHER" id="PTHR44591:SF3">
    <property type="entry name" value="RESPONSE REGULATORY DOMAIN-CONTAINING PROTEIN"/>
    <property type="match status" value="1"/>
</dbReference>
<evidence type="ECO:0000313" key="9">
    <source>
        <dbReference type="Proteomes" id="UP000650524"/>
    </source>
</evidence>
<protein>
    <submittedName>
        <fullName evidence="8">Response regulator</fullName>
    </submittedName>
</protein>
<keyword evidence="3" id="KW-0805">Transcription regulation</keyword>
<dbReference type="Pfam" id="PF00072">
    <property type="entry name" value="Response_reg"/>
    <property type="match status" value="1"/>
</dbReference>
<keyword evidence="2" id="KW-0902">Two-component regulatory system</keyword>
<dbReference type="Gene3D" id="3.40.50.2300">
    <property type="match status" value="1"/>
</dbReference>
<evidence type="ECO:0000256" key="6">
    <source>
        <dbReference type="PROSITE-ProRule" id="PRU00169"/>
    </source>
</evidence>
<keyword evidence="5" id="KW-0804">Transcription</keyword>
<organism evidence="8 9">
    <name type="scientific">Candidatus Desulfacyla euxinica</name>
    <dbReference type="NCBI Taxonomy" id="2841693"/>
    <lineage>
        <taxon>Bacteria</taxon>
        <taxon>Deltaproteobacteria</taxon>
        <taxon>Candidatus Desulfacyla</taxon>
    </lineage>
</organism>
<dbReference type="InterPro" id="IPR011006">
    <property type="entry name" value="CheY-like_superfamily"/>
</dbReference>
<evidence type="ECO:0000256" key="1">
    <source>
        <dbReference type="ARBA" id="ARBA00022553"/>
    </source>
</evidence>
<dbReference type="FunFam" id="3.40.50.2300:FF:000001">
    <property type="entry name" value="DNA-binding response regulator PhoB"/>
    <property type="match status" value="1"/>
</dbReference>
<dbReference type="SMART" id="SM00448">
    <property type="entry name" value="REC"/>
    <property type="match status" value="1"/>
</dbReference>
<proteinExistence type="predicted"/>
<keyword evidence="1 6" id="KW-0597">Phosphoprotein</keyword>
<dbReference type="EMBL" id="JACNJD010000264">
    <property type="protein sequence ID" value="MBC8178208.1"/>
    <property type="molecule type" value="Genomic_DNA"/>
</dbReference>
<accession>A0A8J6T940</accession>
<dbReference type="AlphaFoldDB" id="A0A8J6T940"/>
<dbReference type="InterPro" id="IPR050595">
    <property type="entry name" value="Bact_response_regulator"/>
</dbReference>
<reference evidence="8 9" key="1">
    <citation type="submission" date="2020-08" db="EMBL/GenBank/DDBJ databases">
        <title>Bridging the membrane lipid divide: bacteria of the FCB group superphylum have the potential to synthesize archaeal ether lipids.</title>
        <authorList>
            <person name="Villanueva L."/>
            <person name="Von Meijenfeldt F.A.B."/>
            <person name="Westbye A.B."/>
            <person name="Yadav S."/>
            <person name="Hopmans E.C."/>
            <person name="Dutilh B.E."/>
            <person name="Sinninghe Damste J.S."/>
        </authorList>
    </citation>
    <scope>NUCLEOTIDE SEQUENCE [LARGE SCALE GENOMIC DNA]</scope>
    <source>
        <strain evidence="8">NIOZ-UU27</strain>
    </source>
</reference>
<evidence type="ECO:0000256" key="5">
    <source>
        <dbReference type="ARBA" id="ARBA00023163"/>
    </source>
</evidence>
<dbReference type="PANTHER" id="PTHR44591">
    <property type="entry name" value="STRESS RESPONSE REGULATOR PROTEIN 1"/>
    <property type="match status" value="1"/>
</dbReference>
<keyword evidence="4" id="KW-0238">DNA-binding</keyword>
<evidence type="ECO:0000256" key="4">
    <source>
        <dbReference type="ARBA" id="ARBA00023125"/>
    </source>
</evidence>
<name>A0A8J6T940_9DELT</name>
<dbReference type="GO" id="GO:0000160">
    <property type="term" value="P:phosphorelay signal transduction system"/>
    <property type="evidence" value="ECO:0007669"/>
    <property type="project" value="UniProtKB-KW"/>
</dbReference>
<dbReference type="PROSITE" id="PS50110">
    <property type="entry name" value="RESPONSE_REGULATORY"/>
    <property type="match status" value="1"/>
</dbReference>
<gene>
    <name evidence="8" type="ORF">H8E19_12455</name>
</gene>
<dbReference type="SUPFAM" id="SSF52172">
    <property type="entry name" value="CheY-like"/>
    <property type="match status" value="1"/>
</dbReference>
<evidence type="ECO:0000256" key="3">
    <source>
        <dbReference type="ARBA" id="ARBA00023015"/>
    </source>
</evidence>
<sequence length="124" mass="13835">MKKILIVDDQVEVRELVEVTLRVEDYEIRQAESGEKAIEIARAEKPDLIIMDIMMPGGMDGLETTRIIKNDPKTKDCIVIMLTAKGQQADREKGIEAGAVDYFAKPFSPLDLMKKVEEVLGLGS</sequence>
<dbReference type="InterPro" id="IPR001789">
    <property type="entry name" value="Sig_transdc_resp-reg_receiver"/>
</dbReference>
<feature type="domain" description="Response regulatory" evidence="7">
    <location>
        <begin position="3"/>
        <end position="120"/>
    </location>
</feature>
<evidence type="ECO:0000256" key="2">
    <source>
        <dbReference type="ARBA" id="ARBA00023012"/>
    </source>
</evidence>
<comment type="caution">
    <text evidence="8">The sequence shown here is derived from an EMBL/GenBank/DDBJ whole genome shotgun (WGS) entry which is preliminary data.</text>
</comment>
<feature type="modified residue" description="4-aspartylphosphate" evidence="6">
    <location>
        <position position="52"/>
    </location>
</feature>
<dbReference type="GO" id="GO:0003677">
    <property type="term" value="F:DNA binding"/>
    <property type="evidence" value="ECO:0007669"/>
    <property type="project" value="UniProtKB-KW"/>
</dbReference>
<evidence type="ECO:0000313" key="8">
    <source>
        <dbReference type="EMBL" id="MBC8178208.1"/>
    </source>
</evidence>
<evidence type="ECO:0000259" key="7">
    <source>
        <dbReference type="PROSITE" id="PS50110"/>
    </source>
</evidence>